<dbReference type="SUPFAM" id="SSF49265">
    <property type="entry name" value="Fibronectin type III"/>
    <property type="match status" value="1"/>
</dbReference>
<accession>A0A1H0S2Q0</accession>
<dbReference type="PROSITE" id="PS50853">
    <property type="entry name" value="FN3"/>
    <property type="match status" value="1"/>
</dbReference>
<dbReference type="STRING" id="504798.SAMN05421871_105263"/>
<reference evidence="6" key="1">
    <citation type="submission" date="2016-10" db="EMBL/GenBank/DDBJ databases">
        <authorList>
            <person name="Varghese N."/>
            <person name="Submissions S."/>
        </authorList>
    </citation>
    <scope>NUCLEOTIDE SEQUENCE [LARGE SCALE GENOMIC DNA]</scope>
    <source>
        <strain evidence="6">IBRC-M 10655</strain>
    </source>
</reference>
<feature type="chain" id="PRO_5011456066" evidence="3">
    <location>
        <begin position="30"/>
        <end position="455"/>
    </location>
</feature>
<name>A0A1H0S2Q0_9PSEU</name>
<dbReference type="InterPro" id="IPR003961">
    <property type="entry name" value="FN3_dom"/>
</dbReference>
<protein>
    <submittedName>
        <fullName evidence="5">Fibronectin type III domain-containing protein</fullName>
    </submittedName>
</protein>
<evidence type="ECO:0000313" key="5">
    <source>
        <dbReference type="EMBL" id="SDP36022.1"/>
    </source>
</evidence>
<evidence type="ECO:0000313" key="6">
    <source>
        <dbReference type="Proteomes" id="UP000199651"/>
    </source>
</evidence>
<dbReference type="InterPro" id="IPR013783">
    <property type="entry name" value="Ig-like_fold"/>
</dbReference>
<keyword evidence="2" id="KW-0119">Carbohydrate metabolism</keyword>
<dbReference type="GO" id="GO:0016798">
    <property type="term" value="F:hydrolase activity, acting on glycosyl bonds"/>
    <property type="evidence" value="ECO:0007669"/>
    <property type="project" value="UniProtKB-KW"/>
</dbReference>
<feature type="domain" description="Fibronectin type-III" evidence="4">
    <location>
        <begin position="201"/>
        <end position="287"/>
    </location>
</feature>
<evidence type="ECO:0000256" key="1">
    <source>
        <dbReference type="ARBA" id="ARBA00023295"/>
    </source>
</evidence>
<keyword evidence="1" id="KW-0378">Hydrolase</keyword>
<evidence type="ECO:0000259" key="4">
    <source>
        <dbReference type="PROSITE" id="PS50853"/>
    </source>
</evidence>
<sequence>MRSKRFTALLGATAIAVAGVGLNAGVAHAEVKTVTAERTCALTPMPITLPISVTLASDVKTTEYLYPEPDQTRIEGHVEFRTVELIAMGATTVSGALDADIVRVNGDHTFRAKVRFEFRKIALTSDRVRVPLVSYTPQLSYGGAGTATVSVDGLDLLLFPLRADGNPPPAEALGGSCPSDHGPDRWFQVEVQNVVADGLGSPGTPKASEVTSTGVTLTWTKPSSPFGVAIAYEVLVDEVVAKRVTDVLTTTLDGLAPDTDYWVRIRAIANYGGSYLGAPAKVRTAAAPAVAVHDYSLTGSASVKAARTSVALTGAARTHLDVGTGKSTSVVTLNPTKANVRFLGVLPLVADVTLTPVGATPGTLVGGVLTTTAAVNIGIPRVTFLGRPISQSATCATTVPAEITLRSGPGFDPVKGGTLTGEFTIPPVSGCGQADSMITSMMSGPGNTVQLALTP</sequence>
<keyword evidence="3" id="KW-0732">Signal</keyword>
<organism evidence="5 6">
    <name type="scientific">Actinokineospora alba</name>
    <dbReference type="NCBI Taxonomy" id="504798"/>
    <lineage>
        <taxon>Bacteria</taxon>
        <taxon>Bacillati</taxon>
        <taxon>Actinomycetota</taxon>
        <taxon>Actinomycetes</taxon>
        <taxon>Pseudonocardiales</taxon>
        <taxon>Pseudonocardiaceae</taxon>
        <taxon>Actinokineospora</taxon>
    </lineage>
</organism>
<dbReference type="AlphaFoldDB" id="A0A1H0S2Q0"/>
<keyword evidence="6" id="KW-1185">Reference proteome</keyword>
<dbReference type="CDD" id="cd00063">
    <property type="entry name" value="FN3"/>
    <property type="match status" value="1"/>
</dbReference>
<dbReference type="SMART" id="SM00060">
    <property type="entry name" value="FN3"/>
    <property type="match status" value="1"/>
</dbReference>
<evidence type="ECO:0000256" key="3">
    <source>
        <dbReference type="SAM" id="SignalP"/>
    </source>
</evidence>
<dbReference type="RefSeq" id="WP_091574861.1">
    <property type="nucleotide sequence ID" value="NZ_FNDV01000005.1"/>
</dbReference>
<dbReference type="OrthoDB" id="3675550at2"/>
<dbReference type="Gene3D" id="2.60.40.10">
    <property type="entry name" value="Immunoglobulins"/>
    <property type="match status" value="1"/>
</dbReference>
<dbReference type="GO" id="GO:0000272">
    <property type="term" value="P:polysaccharide catabolic process"/>
    <property type="evidence" value="ECO:0007669"/>
    <property type="project" value="UniProtKB-KW"/>
</dbReference>
<evidence type="ECO:0000256" key="2">
    <source>
        <dbReference type="ARBA" id="ARBA00023326"/>
    </source>
</evidence>
<dbReference type="EMBL" id="FNJB01000008">
    <property type="protein sequence ID" value="SDP36022.1"/>
    <property type="molecule type" value="Genomic_DNA"/>
</dbReference>
<dbReference type="Pfam" id="PF00041">
    <property type="entry name" value="fn3"/>
    <property type="match status" value="1"/>
</dbReference>
<feature type="signal peptide" evidence="3">
    <location>
        <begin position="1"/>
        <end position="29"/>
    </location>
</feature>
<dbReference type="Proteomes" id="UP000199651">
    <property type="component" value="Unassembled WGS sequence"/>
</dbReference>
<dbReference type="InterPro" id="IPR036116">
    <property type="entry name" value="FN3_sf"/>
</dbReference>
<gene>
    <name evidence="5" type="ORF">SAMN05192558_108252</name>
</gene>
<keyword evidence="1" id="KW-0326">Glycosidase</keyword>
<keyword evidence="2" id="KW-0624">Polysaccharide degradation</keyword>
<proteinExistence type="predicted"/>